<dbReference type="InterPro" id="IPR029063">
    <property type="entry name" value="SAM-dependent_MTases_sf"/>
</dbReference>
<gene>
    <name evidence="1" type="ORF">IPN75_15335</name>
</gene>
<name>A0A9D7LTA1_9RHOO</name>
<proteinExistence type="predicted"/>
<reference evidence="1" key="1">
    <citation type="submission" date="2020-10" db="EMBL/GenBank/DDBJ databases">
        <title>Connecting structure to function with the recovery of over 1000 high-quality activated sludge metagenome-assembled genomes encoding full-length rRNA genes using long-read sequencing.</title>
        <authorList>
            <person name="Singleton C.M."/>
            <person name="Petriglieri F."/>
            <person name="Kristensen J.M."/>
            <person name="Kirkegaard R.H."/>
            <person name="Michaelsen T.Y."/>
            <person name="Andersen M.H."/>
            <person name="Karst S.M."/>
            <person name="Dueholm M.S."/>
            <person name="Nielsen P.H."/>
            <person name="Albertsen M."/>
        </authorList>
    </citation>
    <scope>NUCLEOTIDE SEQUENCE</scope>
    <source>
        <strain evidence="1">OdNE_18-Q3-R46-58_BAT3C.305</strain>
    </source>
</reference>
<keyword evidence="1" id="KW-0808">Transferase</keyword>
<dbReference type="GO" id="GO:0008168">
    <property type="term" value="F:methyltransferase activity"/>
    <property type="evidence" value="ECO:0007669"/>
    <property type="project" value="UniProtKB-KW"/>
</dbReference>
<dbReference type="SUPFAM" id="SSF53335">
    <property type="entry name" value="S-adenosyl-L-methionine-dependent methyltransferases"/>
    <property type="match status" value="1"/>
</dbReference>
<accession>A0A9D7LTA1</accession>
<dbReference type="GO" id="GO:0032259">
    <property type="term" value="P:methylation"/>
    <property type="evidence" value="ECO:0007669"/>
    <property type="project" value="UniProtKB-KW"/>
</dbReference>
<dbReference type="CDD" id="cd02440">
    <property type="entry name" value="AdoMet_MTases"/>
    <property type="match status" value="1"/>
</dbReference>
<evidence type="ECO:0000313" key="2">
    <source>
        <dbReference type="Proteomes" id="UP000808146"/>
    </source>
</evidence>
<keyword evidence="1" id="KW-0489">Methyltransferase</keyword>
<sequence length="216" mass="23920">MMKHINANPLETGNDELERYALEECFKRQRSDHRASVLVLPAGGCELATKFARCGASVVVCDSPASRQDVERRVLTSGFRDQIEFAPCDCAALPEDLPGEPFDIIFVRRGLCGLPYEDARKVVRQLLLKLRIGGKLYVSILGLHSELGRGYADLEQRVEKRHAPLAPALAQRYGIEGPVCLYSERNLFMLLLEAGASVLRTMTTTYGNVKGVAVRV</sequence>
<organism evidence="1 2">
    <name type="scientific">Candidatus Dechloromonas phosphorivorans</name>
    <dbReference type="NCBI Taxonomy" id="2899244"/>
    <lineage>
        <taxon>Bacteria</taxon>
        <taxon>Pseudomonadati</taxon>
        <taxon>Pseudomonadota</taxon>
        <taxon>Betaproteobacteria</taxon>
        <taxon>Rhodocyclales</taxon>
        <taxon>Azonexaceae</taxon>
        <taxon>Dechloromonas</taxon>
    </lineage>
</organism>
<evidence type="ECO:0000313" key="1">
    <source>
        <dbReference type="EMBL" id="MBK8891645.1"/>
    </source>
</evidence>
<dbReference type="AlphaFoldDB" id="A0A9D7LTA1"/>
<protein>
    <submittedName>
        <fullName evidence="1">Class I SAM-dependent methyltransferase</fullName>
    </submittedName>
</protein>
<comment type="caution">
    <text evidence="1">The sequence shown here is derived from an EMBL/GenBank/DDBJ whole genome shotgun (WGS) entry which is preliminary data.</text>
</comment>
<dbReference type="EMBL" id="JADKBR010000018">
    <property type="protein sequence ID" value="MBK8891645.1"/>
    <property type="molecule type" value="Genomic_DNA"/>
</dbReference>
<dbReference type="Gene3D" id="3.40.50.150">
    <property type="entry name" value="Vaccinia Virus protein VP39"/>
    <property type="match status" value="1"/>
</dbReference>
<dbReference type="Proteomes" id="UP000808146">
    <property type="component" value="Unassembled WGS sequence"/>
</dbReference>